<accession>A0A6N6NU26</accession>
<dbReference type="GeneID" id="98657200"/>
<dbReference type="GO" id="GO:0005737">
    <property type="term" value="C:cytoplasm"/>
    <property type="evidence" value="ECO:0007669"/>
    <property type="project" value="TreeGrafter"/>
</dbReference>
<evidence type="ECO:0000256" key="3">
    <source>
        <dbReference type="ARBA" id="ARBA00012217"/>
    </source>
</evidence>
<dbReference type="Gene3D" id="3.30.470.20">
    <property type="entry name" value="ATP-grasp fold, B domain"/>
    <property type="match status" value="1"/>
</dbReference>
<evidence type="ECO:0000256" key="9">
    <source>
        <dbReference type="ARBA" id="ARBA00030409"/>
    </source>
</evidence>
<evidence type="ECO:0000256" key="6">
    <source>
        <dbReference type="ARBA" id="ARBA00022741"/>
    </source>
</evidence>
<feature type="domain" description="SAICAR synthetase/ADE2 N-terminal" evidence="12">
    <location>
        <begin position="11"/>
        <end position="255"/>
    </location>
</feature>
<dbReference type="PROSITE" id="PS01057">
    <property type="entry name" value="SAICAR_SYNTHETASE_1"/>
    <property type="match status" value="1"/>
</dbReference>
<comment type="caution">
    <text evidence="13">The sequence shown here is derived from an EMBL/GenBank/DDBJ whole genome shotgun (WGS) entry which is preliminary data.</text>
</comment>
<reference evidence="13 14" key="1">
    <citation type="submission" date="2019-09" db="EMBL/GenBank/DDBJ databases">
        <title>Whole genome shotgun sequencing (WGS) of Ellagibacter isourolithinifaciens DSM 104140(T) and Adlercreutzia muris DSM 29508(T).</title>
        <authorList>
            <person name="Stoll D.A."/>
            <person name="Danylec N."/>
            <person name="Huch M."/>
        </authorList>
    </citation>
    <scope>NUCLEOTIDE SEQUENCE [LARGE SCALE GENOMIC DNA]</scope>
    <source>
        <strain evidence="13 14">DSM 104140</strain>
    </source>
</reference>
<keyword evidence="8 11" id="KW-0067">ATP-binding</keyword>
<comment type="similarity">
    <text evidence="2 11">Belongs to the SAICAR synthetase family.</text>
</comment>
<evidence type="ECO:0000256" key="7">
    <source>
        <dbReference type="ARBA" id="ARBA00022755"/>
    </source>
</evidence>
<comment type="pathway">
    <text evidence="1 11">Purine metabolism; IMP biosynthesis via de novo pathway; 5-amino-1-(5-phospho-D-ribosyl)imidazole-4-carboxamide from 5-amino-1-(5-phospho-D-ribosyl)imidazole-4-carboxylate: step 1/2.</text>
</comment>
<dbReference type="PANTHER" id="PTHR43700:SF1">
    <property type="entry name" value="PHOSPHORIBOSYLAMINOIMIDAZOLE-SUCCINOCARBOXAMIDE SYNTHASE"/>
    <property type="match status" value="1"/>
</dbReference>
<dbReference type="CDD" id="cd01414">
    <property type="entry name" value="SAICAR_synt_Sc"/>
    <property type="match status" value="1"/>
</dbReference>
<evidence type="ECO:0000259" key="12">
    <source>
        <dbReference type="Pfam" id="PF01259"/>
    </source>
</evidence>
<dbReference type="GO" id="GO:0006189">
    <property type="term" value="P:'de novo' IMP biosynthetic process"/>
    <property type="evidence" value="ECO:0007669"/>
    <property type="project" value="UniProtKB-UniRule"/>
</dbReference>
<evidence type="ECO:0000256" key="2">
    <source>
        <dbReference type="ARBA" id="ARBA00010190"/>
    </source>
</evidence>
<dbReference type="InterPro" id="IPR018236">
    <property type="entry name" value="SAICAR_synthetase_CS"/>
</dbReference>
<dbReference type="UniPathway" id="UPA00074">
    <property type="reaction ID" value="UER00131"/>
</dbReference>
<keyword evidence="14" id="KW-1185">Reference proteome</keyword>
<dbReference type="NCBIfam" id="NF010568">
    <property type="entry name" value="PRK13961.1"/>
    <property type="match status" value="1"/>
</dbReference>
<dbReference type="PANTHER" id="PTHR43700">
    <property type="entry name" value="PHOSPHORIBOSYLAMINOIMIDAZOLE-SUCCINOCARBOXAMIDE SYNTHASE"/>
    <property type="match status" value="1"/>
</dbReference>
<evidence type="ECO:0000256" key="8">
    <source>
        <dbReference type="ARBA" id="ARBA00022840"/>
    </source>
</evidence>
<dbReference type="PROSITE" id="PS01058">
    <property type="entry name" value="SAICAR_SYNTHETASE_2"/>
    <property type="match status" value="1"/>
</dbReference>
<dbReference type="NCBIfam" id="TIGR00081">
    <property type="entry name" value="purC"/>
    <property type="match status" value="1"/>
</dbReference>
<comment type="catalytic activity">
    <reaction evidence="10 11">
        <text>5-amino-1-(5-phospho-D-ribosyl)imidazole-4-carboxylate + L-aspartate + ATP = (2S)-2-[5-amino-1-(5-phospho-beta-D-ribosyl)imidazole-4-carboxamido]succinate + ADP + phosphate + 2 H(+)</text>
        <dbReference type="Rhea" id="RHEA:22628"/>
        <dbReference type="ChEBI" id="CHEBI:15378"/>
        <dbReference type="ChEBI" id="CHEBI:29991"/>
        <dbReference type="ChEBI" id="CHEBI:30616"/>
        <dbReference type="ChEBI" id="CHEBI:43474"/>
        <dbReference type="ChEBI" id="CHEBI:58443"/>
        <dbReference type="ChEBI" id="CHEBI:77657"/>
        <dbReference type="ChEBI" id="CHEBI:456216"/>
        <dbReference type="EC" id="6.3.2.6"/>
    </reaction>
</comment>
<gene>
    <name evidence="11" type="primary">purC</name>
    <name evidence="13" type="ORF">F8C90_02145</name>
</gene>
<dbReference type="GO" id="GO:0005524">
    <property type="term" value="F:ATP binding"/>
    <property type="evidence" value="ECO:0007669"/>
    <property type="project" value="UniProtKB-KW"/>
</dbReference>
<evidence type="ECO:0000313" key="14">
    <source>
        <dbReference type="Proteomes" id="UP000468668"/>
    </source>
</evidence>
<keyword evidence="7 11" id="KW-0658">Purine biosynthesis</keyword>
<name>A0A6N6NU26_9ACTN</name>
<keyword evidence="5 11" id="KW-0436">Ligase</keyword>
<proteinExistence type="inferred from homology"/>
<dbReference type="InterPro" id="IPR028923">
    <property type="entry name" value="SAICAR_synt/ADE2_N"/>
</dbReference>
<evidence type="ECO:0000256" key="5">
    <source>
        <dbReference type="ARBA" id="ARBA00022598"/>
    </source>
</evidence>
<dbReference type="AlphaFoldDB" id="A0A6N6NU26"/>
<keyword evidence="6 11" id="KW-0547">Nucleotide-binding</keyword>
<dbReference type="Pfam" id="PF01259">
    <property type="entry name" value="SAICAR_synt"/>
    <property type="match status" value="1"/>
</dbReference>
<dbReference type="InterPro" id="IPR001636">
    <property type="entry name" value="SAICAR_synth"/>
</dbReference>
<dbReference type="FunFam" id="3.30.470.20:FF:000015">
    <property type="entry name" value="Phosphoribosylaminoimidazole-succinocarboxamide synthase"/>
    <property type="match status" value="1"/>
</dbReference>
<evidence type="ECO:0000256" key="10">
    <source>
        <dbReference type="ARBA" id="ARBA00048475"/>
    </source>
</evidence>
<protein>
    <recommendedName>
        <fullName evidence="4 11">Phosphoribosylaminoimidazole-succinocarboxamide synthase</fullName>
        <ecNumber evidence="3 11">6.3.2.6</ecNumber>
    </recommendedName>
    <alternativeName>
        <fullName evidence="9 11">SAICAR synthetase</fullName>
    </alternativeName>
</protein>
<dbReference type="Proteomes" id="UP000468668">
    <property type="component" value="Unassembled WGS sequence"/>
</dbReference>
<dbReference type="EMBL" id="WAJR01000003">
    <property type="protein sequence ID" value="KAB1642003.1"/>
    <property type="molecule type" value="Genomic_DNA"/>
</dbReference>
<evidence type="ECO:0000313" key="13">
    <source>
        <dbReference type="EMBL" id="KAB1642003.1"/>
    </source>
</evidence>
<dbReference type="Gene3D" id="3.30.200.20">
    <property type="entry name" value="Phosphorylase Kinase, domain 1"/>
    <property type="match status" value="1"/>
</dbReference>
<evidence type="ECO:0000256" key="11">
    <source>
        <dbReference type="HAMAP-Rule" id="MF_00137"/>
    </source>
</evidence>
<organism evidence="13 14">
    <name type="scientific">Ellagibacter isourolithinifaciens</name>
    <dbReference type="NCBI Taxonomy" id="2137581"/>
    <lineage>
        <taxon>Bacteria</taxon>
        <taxon>Bacillati</taxon>
        <taxon>Actinomycetota</taxon>
        <taxon>Coriobacteriia</taxon>
        <taxon>Eggerthellales</taxon>
        <taxon>Eggerthellaceae</taxon>
        <taxon>Ellagibacter</taxon>
    </lineage>
</organism>
<dbReference type="EC" id="6.3.2.6" evidence="3 11"/>
<evidence type="ECO:0000256" key="4">
    <source>
        <dbReference type="ARBA" id="ARBA00016460"/>
    </source>
</evidence>
<dbReference type="GO" id="GO:0004639">
    <property type="term" value="F:phosphoribosylaminoimidazolesuccinocarboxamide synthase activity"/>
    <property type="evidence" value="ECO:0007669"/>
    <property type="project" value="UniProtKB-UniRule"/>
</dbReference>
<dbReference type="OrthoDB" id="9801549at2"/>
<dbReference type="RefSeq" id="WP_158048811.1">
    <property type="nucleotide sequence ID" value="NZ_WAJR01000003.1"/>
</dbReference>
<dbReference type="SUPFAM" id="SSF56104">
    <property type="entry name" value="SAICAR synthase-like"/>
    <property type="match status" value="1"/>
</dbReference>
<sequence>MSVIDIEPDAQGKVRDLYDLGDRLLVVASDRISAFDYILEDEIPHKGQVLTQLSCFWFKLLDGVIENHLISADVADLPERFKPYADALEGRFMLVKKADMYPVECIVRGYLAGSSLKEYQAQGTVCGIELPGGLVNSSKLETPIFTPSTKAEIGDHDENISFERCAEIIGDEAAAELRDAAIKVYTAARDHAADHGIIIADTKFEFGRVGGRLILADEVLTPDSSRFWPGDEYEPGKSQSSFDKQYVRDWLTAHWDKESGTKPPRLPEDVIKRTSEKYIEAYEKITGEKFPFA</sequence>
<evidence type="ECO:0000256" key="1">
    <source>
        <dbReference type="ARBA" id="ARBA00004672"/>
    </source>
</evidence>
<dbReference type="HAMAP" id="MF_00137">
    <property type="entry name" value="SAICAR_synth"/>
    <property type="match status" value="1"/>
</dbReference>